<dbReference type="EMBL" id="SWLB01000017">
    <property type="protein sequence ID" value="KAF3327090.1"/>
    <property type="molecule type" value="Genomic_DNA"/>
</dbReference>
<keyword evidence="3" id="KW-1185">Reference proteome</keyword>
<protein>
    <submittedName>
        <fullName evidence="2">ABC transporter F family member 4</fullName>
    </submittedName>
</protein>
<dbReference type="PANTHER" id="PTHR33828">
    <property type="entry name" value="OS05G0596200 PROTEIN"/>
    <property type="match status" value="1"/>
</dbReference>
<dbReference type="OrthoDB" id="2019957at2759"/>
<feature type="region of interest" description="Disordered" evidence="1">
    <location>
        <begin position="178"/>
        <end position="247"/>
    </location>
</feature>
<feature type="region of interest" description="Disordered" evidence="1">
    <location>
        <begin position="1"/>
        <end position="133"/>
    </location>
</feature>
<name>A0A833VHW9_9POAL</name>
<proteinExistence type="predicted"/>
<feature type="compositionally biased region" description="Basic and acidic residues" evidence="1">
    <location>
        <begin position="1"/>
        <end position="17"/>
    </location>
</feature>
<comment type="caution">
    <text evidence="2">The sequence shown here is derived from an EMBL/GenBank/DDBJ whole genome shotgun (WGS) entry which is preliminary data.</text>
</comment>
<evidence type="ECO:0000313" key="2">
    <source>
        <dbReference type="EMBL" id="KAF3327090.1"/>
    </source>
</evidence>
<feature type="compositionally biased region" description="Basic residues" evidence="1">
    <location>
        <begin position="238"/>
        <end position="247"/>
    </location>
</feature>
<sequence length="247" mass="27287">MADRAEKAVGKVNKEGSDGDSDDNVPIYAINKGKKKVEDSDDDEVPLAVSRAKKKSAESKKVGGKGNAMPSQVKKEEDSKEGLEKKKGENKKENSKGKEKQNKKSSSDKVKRERVKKVYDLPGQKHDPPEERDPLRIFYESLYHQVPDSEMAAIWMMEWGLLPEDEAKKVFQKKKLNGISSPAKPLSASKSPAANASVKRSLSSTKNTKDNSAKSKKRKAGSDAEDSSDDFLALSKPNPKKKQRVSN</sequence>
<organism evidence="2 3">
    <name type="scientific">Carex littledalei</name>
    <dbReference type="NCBI Taxonomy" id="544730"/>
    <lineage>
        <taxon>Eukaryota</taxon>
        <taxon>Viridiplantae</taxon>
        <taxon>Streptophyta</taxon>
        <taxon>Embryophyta</taxon>
        <taxon>Tracheophyta</taxon>
        <taxon>Spermatophyta</taxon>
        <taxon>Magnoliopsida</taxon>
        <taxon>Liliopsida</taxon>
        <taxon>Poales</taxon>
        <taxon>Cyperaceae</taxon>
        <taxon>Cyperoideae</taxon>
        <taxon>Cariceae</taxon>
        <taxon>Carex</taxon>
        <taxon>Carex subgen. Euthyceras</taxon>
    </lineage>
</organism>
<evidence type="ECO:0000313" key="3">
    <source>
        <dbReference type="Proteomes" id="UP000623129"/>
    </source>
</evidence>
<accession>A0A833VHW9</accession>
<dbReference type="PANTHER" id="PTHR33828:SF2">
    <property type="entry name" value="NUCLEOLIN"/>
    <property type="match status" value="1"/>
</dbReference>
<evidence type="ECO:0000256" key="1">
    <source>
        <dbReference type="SAM" id="MobiDB-lite"/>
    </source>
</evidence>
<dbReference type="Proteomes" id="UP000623129">
    <property type="component" value="Unassembled WGS sequence"/>
</dbReference>
<dbReference type="AlphaFoldDB" id="A0A833VHW9"/>
<feature type="compositionally biased region" description="Low complexity" evidence="1">
    <location>
        <begin position="180"/>
        <end position="199"/>
    </location>
</feature>
<feature type="compositionally biased region" description="Basic and acidic residues" evidence="1">
    <location>
        <begin position="73"/>
        <end position="133"/>
    </location>
</feature>
<gene>
    <name evidence="2" type="ORF">FCM35_KLT07208</name>
</gene>
<reference evidence="2" key="1">
    <citation type="submission" date="2020-01" db="EMBL/GenBank/DDBJ databases">
        <title>Genome sequence of Kobresia littledalei, the first chromosome-level genome in the family Cyperaceae.</title>
        <authorList>
            <person name="Qu G."/>
        </authorList>
    </citation>
    <scope>NUCLEOTIDE SEQUENCE</scope>
    <source>
        <strain evidence="2">C.B.Clarke</strain>
        <tissue evidence="2">Leaf</tissue>
    </source>
</reference>